<organism evidence="2 3">
    <name type="scientific">Actinomyces lilanjuaniae</name>
    <dbReference type="NCBI Taxonomy" id="2321394"/>
    <lineage>
        <taxon>Bacteria</taxon>
        <taxon>Bacillati</taxon>
        <taxon>Actinomycetota</taxon>
        <taxon>Actinomycetes</taxon>
        <taxon>Actinomycetales</taxon>
        <taxon>Actinomycetaceae</taxon>
        <taxon>Actinomyces</taxon>
    </lineage>
</organism>
<dbReference type="EMBL" id="CP032514">
    <property type="protein sequence ID" value="AYD89222.1"/>
    <property type="molecule type" value="Genomic_DNA"/>
</dbReference>
<feature type="signal peptide" evidence="1">
    <location>
        <begin position="1"/>
        <end position="31"/>
    </location>
</feature>
<keyword evidence="3" id="KW-1185">Reference proteome</keyword>
<sequence length="84" mass="8527">MIFMSVRTALPTVLATLLIGSSAVLPTTAVAASPDTGHQSSGGYAARTTSMHAKPAGAHATDVTVTNIKNTNCFSPGPLRICIS</sequence>
<proteinExistence type="predicted"/>
<feature type="chain" id="PRO_5045593212" evidence="1">
    <location>
        <begin position="32"/>
        <end position="84"/>
    </location>
</feature>
<accession>A0ABN5PQ29</accession>
<gene>
    <name evidence="2" type="ORF">D5R93_02585</name>
</gene>
<reference evidence="2 3" key="1">
    <citation type="submission" date="2018-09" db="EMBL/GenBank/DDBJ databases">
        <authorList>
            <person name="Li J."/>
        </authorList>
    </citation>
    <scope>NUCLEOTIDE SEQUENCE [LARGE SCALE GENOMIC DNA]</scope>
    <source>
        <strain evidence="2 3">2129</strain>
    </source>
</reference>
<keyword evidence="1" id="KW-0732">Signal</keyword>
<name>A0ABN5PQ29_9ACTO</name>
<protein>
    <submittedName>
        <fullName evidence="2">Uncharacterized protein</fullName>
    </submittedName>
</protein>
<dbReference type="Proteomes" id="UP000273001">
    <property type="component" value="Chromosome"/>
</dbReference>
<evidence type="ECO:0000256" key="1">
    <source>
        <dbReference type="SAM" id="SignalP"/>
    </source>
</evidence>
<evidence type="ECO:0000313" key="2">
    <source>
        <dbReference type="EMBL" id="AYD89222.1"/>
    </source>
</evidence>
<evidence type="ECO:0000313" key="3">
    <source>
        <dbReference type="Proteomes" id="UP000273001"/>
    </source>
</evidence>